<feature type="domain" description="Enoyl reductase (ER)" evidence="3">
    <location>
        <begin position="14"/>
        <end position="353"/>
    </location>
</feature>
<evidence type="ECO:0000256" key="2">
    <source>
        <dbReference type="ARBA" id="ARBA00023002"/>
    </source>
</evidence>
<dbReference type="PANTHER" id="PTHR48106:SF18">
    <property type="entry name" value="QUINONE OXIDOREDUCTASE PIG3"/>
    <property type="match status" value="1"/>
</dbReference>
<dbReference type="SUPFAM" id="SSF50129">
    <property type="entry name" value="GroES-like"/>
    <property type="match status" value="1"/>
</dbReference>
<keyword evidence="2" id="KW-0560">Oxidoreductase</keyword>
<evidence type="ECO:0000313" key="4">
    <source>
        <dbReference type="EMBL" id="MDT8878158.1"/>
    </source>
</evidence>
<keyword evidence="1" id="KW-0521">NADP</keyword>
<evidence type="ECO:0000259" key="3">
    <source>
        <dbReference type="SMART" id="SM00829"/>
    </source>
</evidence>
<dbReference type="Gene3D" id="3.90.180.10">
    <property type="entry name" value="Medium-chain alcohol dehydrogenases, catalytic domain"/>
    <property type="match status" value="1"/>
</dbReference>
<dbReference type="Gene3D" id="3.40.50.720">
    <property type="entry name" value="NAD(P)-binding Rossmann-like Domain"/>
    <property type="match status" value="1"/>
</dbReference>
<dbReference type="InterPro" id="IPR002364">
    <property type="entry name" value="Quin_OxRdtase/zeta-crystal_CS"/>
</dbReference>
<dbReference type="SMART" id="SM00829">
    <property type="entry name" value="PKS_ER"/>
    <property type="match status" value="1"/>
</dbReference>
<dbReference type="InterPro" id="IPR036291">
    <property type="entry name" value="NAD(P)-bd_dom_sf"/>
</dbReference>
<dbReference type="InterPro" id="IPR013154">
    <property type="entry name" value="ADH-like_N"/>
</dbReference>
<keyword evidence="5" id="KW-1185">Reference proteome</keyword>
<reference evidence="5" key="1">
    <citation type="submission" date="2023-07" db="EMBL/GenBank/DDBJ databases">
        <title>Substrates and metabolic shifts associated with increased methane emissions in unrestored hypersaline salterns.</title>
        <authorList>
            <person name="Bueno De Mesquita C.P."/>
            <person name="Tringe S.G."/>
        </authorList>
    </citation>
    <scope>NUCLEOTIDE SEQUENCE [LARGE SCALE GENOMIC DNA]</scope>
    <source>
        <strain evidence="5">I4</strain>
    </source>
</reference>
<dbReference type="RefSeq" id="WP_315585182.1">
    <property type="nucleotide sequence ID" value="NZ_JAVXUR010000001.1"/>
</dbReference>
<dbReference type="InterPro" id="IPR013149">
    <property type="entry name" value="ADH-like_C"/>
</dbReference>
<dbReference type="PANTHER" id="PTHR48106">
    <property type="entry name" value="QUINONE OXIDOREDUCTASE PIG3-RELATED"/>
    <property type="match status" value="1"/>
</dbReference>
<evidence type="ECO:0000256" key="1">
    <source>
        <dbReference type="ARBA" id="ARBA00022857"/>
    </source>
</evidence>
<dbReference type="PROSITE" id="PS01162">
    <property type="entry name" value="QOR_ZETA_CRYSTAL"/>
    <property type="match status" value="1"/>
</dbReference>
<sequence>MHHMMNAVMTTDTGGYDKLDFCEVPVPTPGQGEVLIKVLAAGINNTEINTRLGWYSSAVTDSTESMADNDADETLSDGGWNGQSPFPFIQGTDCCGIVVKTGLDADPGMLDKRVLVRSCIRTHGFEQWDNHWMGSDFDGAFAQYVKVPASEVFAVDCDWTDAELGTLPCAYGTSENMLVRAGLSRGETVLVTGASGGVGSATVQLAKRRGARVIAVADATKHERLRDIGADRLFDRHDDLLAALGPESVDLVVDNVAGEHFPVMLTLLRRGARLVTSGAIAGPVVSLDLRELYLKDVRLIGTTAWEEEVFPNLVHYVEHNEIRPLLAGTFALRDIVAAQQEFLTKRHVGKFVLLPWQE</sequence>
<dbReference type="InterPro" id="IPR011032">
    <property type="entry name" value="GroES-like_sf"/>
</dbReference>
<name>A0ABU3NAD2_9GAMM</name>
<accession>A0ABU3NAD2</accession>
<dbReference type="SUPFAM" id="SSF51735">
    <property type="entry name" value="NAD(P)-binding Rossmann-fold domains"/>
    <property type="match status" value="1"/>
</dbReference>
<dbReference type="Pfam" id="PF00107">
    <property type="entry name" value="ADH_zinc_N"/>
    <property type="match status" value="1"/>
</dbReference>
<dbReference type="InterPro" id="IPR020843">
    <property type="entry name" value="ER"/>
</dbReference>
<evidence type="ECO:0000313" key="5">
    <source>
        <dbReference type="Proteomes" id="UP001255917"/>
    </source>
</evidence>
<gene>
    <name evidence="4" type="ORF">RSO68_01585</name>
</gene>
<dbReference type="EMBL" id="JAVXUR010000001">
    <property type="protein sequence ID" value="MDT8878158.1"/>
    <property type="molecule type" value="Genomic_DNA"/>
</dbReference>
<dbReference type="Proteomes" id="UP001255917">
    <property type="component" value="Unassembled WGS sequence"/>
</dbReference>
<organism evidence="4 5">
    <name type="scientific">Halomonas saccharevitans</name>
    <dbReference type="NCBI Taxonomy" id="416872"/>
    <lineage>
        <taxon>Bacteria</taxon>
        <taxon>Pseudomonadati</taxon>
        <taxon>Pseudomonadota</taxon>
        <taxon>Gammaproteobacteria</taxon>
        <taxon>Oceanospirillales</taxon>
        <taxon>Halomonadaceae</taxon>
        <taxon>Halomonas</taxon>
    </lineage>
</organism>
<comment type="caution">
    <text evidence="4">The sequence shown here is derived from an EMBL/GenBank/DDBJ whole genome shotgun (WGS) entry which is preliminary data.</text>
</comment>
<protein>
    <submittedName>
        <fullName evidence="4">Alcohol dehydrogenase family protein</fullName>
    </submittedName>
</protein>
<dbReference type="Pfam" id="PF08240">
    <property type="entry name" value="ADH_N"/>
    <property type="match status" value="1"/>
</dbReference>
<proteinExistence type="predicted"/>
<dbReference type="CDD" id="cd08274">
    <property type="entry name" value="MDR9"/>
    <property type="match status" value="1"/>
</dbReference>